<dbReference type="OrthoDB" id="9813767at2"/>
<organism evidence="1 2">
    <name type="scientific">Inquilinus limosus MP06</name>
    <dbReference type="NCBI Taxonomy" id="1398085"/>
    <lineage>
        <taxon>Bacteria</taxon>
        <taxon>Pseudomonadati</taxon>
        <taxon>Pseudomonadota</taxon>
        <taxon>Alphaproteobacteria</taxon>
        <taxon>Rhodospirillales</taxon>
        <taxon>Rhodospirillaceae</taxon>
        <taxon>Inquilinus</taxon>
    </lineage>
</organism>
<dbReference type="Proteomes" id="UP000029995">
    <property type="component" value="Unassembled WGS sequence"/>
</dbReference>
<gene>
    <name evidence="1" type="ORF">P409_07985</name>
</gene>
<accession>A0A0A0DCX4</accession>
<protein>
    <submittedName>
        <fullName evidence="1">CopG family transcriptional regulator</fullName>
    </submittedName>
</protein>
<evidence type="ECO:0000313" key="2">
    <source>
        <dbReference type="Proteomes" id="UP000029995"/>
    </source>
</evidence>
<reference evidence="1 2" key="1">
    <citation type="submission" date="2014-01" db="EMBL/GenBank/DDBJ databases">
        <title>Genome sequence determination for a cystic fibrosis isolate, Inquilinus limosus.</title>
        <authorList>
            <person name="Pino M."/>
            <person name="Di Conza J."/>
            <person name="Gutkind G."/>
        </authorList>
    </citation>
    <scope>NUCLEOTIDE SEQUENCE [LARGE SCALE GENOMIC DNA]</scope>
    <source>
        <strain evidence="1 2">MP06</strain>
    </source>
</reference>
<evidence type="ECO:0000313" key="1">
    <source>
        <dbReference type="EMBL" id="KGM34832.1"/>
    </source>
</evidence>
<proteinExistence type="predicted"/>
<comment type="caution">
    <text evidence="1">The sequence shown here is derived from an EMBL/GenBank/DDBJ whole genome shotgun (WGS) entry which is preliminary data.</text>
</comment>
<dbReference type="AlphaFoldDB" id="A0A0A0DCX4"/>
<name>A0A0A0DCX4_9PROT</name>
<sequence>MLDAAERRMRTTLAIDDDVLAAAKGLAAQQRKTVGEVISDLARKSLSARSSSGKLRNGVPLLRAAGHQAPVTSDLIKQLQDDLPE</sequence>
<dbReference type="EMBL" id="JANX01000065">
    <property type="protein sequence ID" value="KGM34832.1"/>
    <property type="molecule type" value="Genomic_DNA"/>
</dbReference>